<keyword evidence="2" id="KW-1133">Transmembrane helix</keyword>
<evidence type="ECO:0000256" key="1">
    <source>
        <dbReference type="SAM" id="MobiDB-lite"/>
    </source>
</evidence>
<dbReference type="OrthoDB" id="3612087at2"/>
<keyword evidence="2" id="KW-0472">Membrane</keyword>
<sequence length="330" mass="36291">MNDQQDIALIRRFRPADPPHDSAVKARAWTRLQREFDSAPAWRRSLRARIGRRLAITGVVAAGAALTVVAAHISGVLPDGTPRSIPNATIPNATLQTLELAAVTVEHQTAPSRPGPHQWVYTQTLNAFALQPGNVVGPEAMLKGKVKVEEWWKFDGREMAESIQNGKLYRKRILRPGERLRPGRVDPRFNGGTIGGPGTVNRTPNKLYTYTAGLPTDPNALLARIRKDYRDRGQDVTTFGVIAMIFRDNQLIPPKTNATLYRALAKIPGVRVVGNATDYAGRRGIGVVFDRGSRSGGQVIVLNPQTYRYMGDAHRAILGFAVVDKPGQRQ</sequence>
<feature type="transmembrane region" description="Helical" evidence="2">
    <location>
        <begin position="54"/>
        <end position="77"/>
    </location>
</feature>
<evidence type="ECO:0000313" key="3">
    <source>
        <dbReference type="EMBL" id="SNS00582.1"/>
    </source>
</evidence>
<dbReference type="NCBIfam" id="NF038083">
    <property type="entry name" value="CU044_5270_fam"/>
    <property type="match status" value="1"/>
</dbReference>
<keyword evidence="2" id="KW-0812">Transmembrane</keyword>
<gene>
    <name evidence="3" type="ORF">SAMN05216276_1002234</name>
</gene>
<proteinExistence type="predicted"/>
<evidence type="ECO:0000313" key="4">
    <source>
        <dbReference type="Proteomes" id="UP000198282"/>
    </source>
</evidence>
<protein>
    <recommendedName>
        <fullName evidence="5">CU044_5270 family protein</fullName>
    </recommendedName>
</protein>
<evidence type="ECO:0000256" key="2">
    <source>
        <dbReference type="SAM" id="Phobius"/>
    </source>
</evidence>
<name>A0A239AZ36_9ACTN</name>
<accession>A0A239AZ36</accession>
<dbReference type="InterPro" id="IPR047789">
    <property type="entry name" value="CU044_5270-like"/>
</dbReference>
<reference evidence="3 4" key="1">
    <citation type="submission" date="2017-06" db="EMBL/GenBank/DDBJ databases">
        <authorList>
            <person name="Kim H.J."/>
            <person name="Triplett B.A."/>
        </authorList>
    </citation>
    <scope>NUCLEOTIDE SEQUENCE [LARGE SCALE GENOMIC DNA]</scope>
    <source>
        <strain evidence="3 4">CGMCC 4.2132</strain>
    </source>
</reference>
<dbReference type="Proteomes" id="UP000198282">
    <property type="component" value="Unassembled WGS sequence"/>
</dbReference>
<feature type="region of interest" description="Disordered" evidence="1">
    <location>
        <begin position="180"/>
        <end position="202"/>
    </location>
</feature>
<dbReference type="AlphaFoldDB" id="A0A239AZ36"/>
<dbReference type="EMBL" id="FZOD01000002">
    <property type="protein sequence ID" value="SNS00582.1"/>
    <property type="molecule type" value="Genomic_DNA"/>
</dbReference>
<dbReference type="RefSeq" id="WP_089205611.1">
    <property type="nucleotide sequence ID" value="NZ_FZOD01000002.1"/>
</dbReference>
<organism evidence="3 4">
    <name type="scientific">Streptosporangium subroseum</name>
    <dbReference type="NCBI Taxonomy" id="106412"/>
    <lineage>
        <taxon>Bacteria</taxon>
        <taxon>Bacillati</taxon>
        <taxon>Actinomycetota</taxon>
        <taxon>Actinomycetes</taxon>
        <taxon>Streptosporangiales</taxon>
        <taxon>Streptosporangiaceae</taxon>
        <taxon>Streptosporangium</taxon>
    </lineage>
</organism>
<evidence type="ECO:0008006" key="5">
    <source>
        <dbReference type="Google" id="ProtNLM"/>
    </source>
</evidence>
<keyword evidence="4" id="KW-1185">Reference proteome</keyword>